<dbReference type="InterPro" id="IPR058163">
    <property type="entry name" value="LysR-type_TF_proteobact-type"/>
</dbReference>
<dbReference type="PANTHER" id="PTHR30537:SF26">
    <property type="entry name" value="GLYCINE CLEAVAGE SYSTEM TRANSCRIPTIONAL ACTIVATOR"/>
    <property type="match status" value="1"/>
</dbReference>
<dbReference type="Pfam" id="PF03466">
    <property type="entry name" value="LysR_substrate"/>
    <property type="match status" value="1"/>
</dbReference>
<reference evidence="6 7" key="1">
    <citation type="journal article" date="2016" name="Appl. Environ. Microbiol.">
        <title>Lack of Overt Genome Reduction in the Bryostatin-Producing Bryozoan Symbiont "Candidatus Endobugula sertula".</title>
        <authorList>
            <person name="Miller I.J."/>
            <person name="Vanee N."/>
            <person name="Fong S.S."/>
            <person name="Lim-Fong G.E."/>
            <person name="Kwan J.C."/>
        </authorList>
    </citation>
    <scope>NUCLEOTIDE SEQUENCE [LARGE SCALE GENOMIC DNA]</scope>
    <source>
        <strain evidence="6">AB1-4</strain>
    </source>
</reference>
<dbReference type="PROSITE" id="PS50931">
    <property type="entry name" value="HTH_LYSR"/>
    <property type="match status" value="1"/>
</dbReference>
<evidence type="ECO:0000256" key="3">
    <source>
        <dbReference type="ARBA" id="ARBA00023125"/>
    </source>
</evidence>
<dbReference type="Pfam" id="PF00126">
    <property type="entry name" value="HTH_1"/>
    <property type="match status" value="1"/>
</dbReference>
<organism evidence="6 7">
    <name type="scientific">Candidatus Endobugula sertula</name>
    <name type="common">Bugula neritina bacterial symbiont</name>
    <dbReference type="NCBI Taxonomy" id="62101"/>
    <lineage>
        <taxon>Bacteria</taxon>
        <taxon>Pseudomonadati</taxon>
        <taxon>Pseudomonadota</taxon>
        <taxon>Gammaproteobacteria</taxon>
        <taxon>Cellvibrionales</taxon>
        <taxon>Cellvibrionaceae</taxon>
        <taxon>Candidatus Endobugula</taxon>
    </lineage>
</organism>
<dbReference type="AlphaFoldDB" id="A0A1D2QNZ5"/>
<dbReference type="EMBL" id="MDLC01000032">
    <property type="protein sequence ID" value="ODS23306.1"/>
    <property type="molecule type" value="Genomic_DNA"/>
</dbReference>
<comment type="similarity">
    <text evidence="1">Belongs to the LysR transcriptional regulatory family.</text>
</comment>
<feature type="domain" description="HTH lysR-type" evidence="5">
    <location>
        <begin position="5"/>
        <end position="62"/>
    </location>
</feature>
<dbReference type="Gene3D" id="1.10.10.10">
    <property type="entry name" value="Winged helix-like DNA-binding domain superfamily/Winged helix DNA-binding domain"/>
    <property type="match status" value="1"/>
</dbReference>
<keyword evidence="4" id="KW-0804">Transcription</keyword>
<protein>
    <submittedName>
        <fullName evidence="6">Transcriptional regulator</fullName>
    </submittedName>
</protein>
<dbReference type="InterPro" id="IPR005119">
    <property type="entry name" value="LysR_subst-bd"/>
</dbReference>
<dbReference type="GO" id="GO:0043565">
    <property type="term" value="F:sequence-specific DNA binding"/>
    <property type="evidence" value="ECO:0007669"/>
    <property type="project" value="TreeGrafter"/>
</dbReference>
<dbReference type="InterPro" id="IPR036388">
    <property type="entry name" value="WH-like_DNA-bd_sf"/>
</dbReference>
<comment type="caution">
    <text evidence="6">The sequence shown here is derived from an EMBL/GenBank/DDBJ whole genome shotgun (WGS) entry which is preliminary data.</text>
</comment>
<evidence type="ECO:0000313" key="7">
    <source>
        <dbReference type="Proteomes" id="UP000242502"/>
    </source>
</evidence>
<gene>
    <name evidence="6" type="ORF">AB835_09490</name>
</gene>
<dbReference type="Gene3D" id="3.40.190.10">
    <property type="entry name" value="Periplasmic binding protein-like II"/>
    <property type="match status" value="2"/>
</dbReference>
<accession>A0A1D2QNZ5</accession>
<evidence type="ECO:0000256" key="2">
    <source>
        <dbReference type="ARBA" id="ARBA00023015"/>
    </source>
</evidence>
<keyword evidence="3" id="KW-0238">DNA-binding</keyword>
<evidence type="ECO:0000313" key="6">
    <source>
        <dbReference type="EMBL" id="ODS23306.1"/>
    </source>
</evidence>
<dbReference type="InterPro" id="IPR000847">
    <property type="entry name" value="LysR_HTH_N"/>
</dbReference>
<dbReference type="FunFam" id="3.40.190.10:FF:000017">
    <property type="entry name" value="Glycine cleavage system transcriptional activator"/>
    <property type="match status" value="1"/>
</dbReference>
<dbReference type="PRINTS" id="PR00039">
    <property type="entry name" value="HTHLYSR"/>
</dbReference>
<evidence type="ECO:0000259" key="5">
    <source>
        <dbReference type="PROSITE" id="PS50931"/>
    </source>
</evidence>
<name>A0A1D2QNZ5_9GAMM</name>
<dbReference type="STRING" id="62101.AB835_09490"/>
<evidence type="ECO:0000256" key="1">
    <source>
        <dbReference type="ARBA" id="ARBA00009437"/>
    </source>
</evidence>
<dbReference type="CDD" id="cd08432">
    <property type="entry name" value="PBP2_GcdR_TrpI_HvrB_AmpR_like"/>
    <property type="match status" value="1"/>
</dbReference>
<keyword evidence="2" id="KW-0805">Transcription regulation</keyword>
<dbReference type="GO" id="GO:0003700">
    <property type="term" value="F:DNA-binding transcription factor activity"/>
    <property type="evidence" value="ECO:0007669"/>
    <property type="project" value="InterPro"/>
</dbReference>
<dbReference type="SUPFAM" id="SSF53850">
    <property type="entry name" value="Periplasmic binding protein-like II"/>
    <property type="match status" value="1"/>
</dbReference>
<dbReference type="InterPro" id="IPR036390">
    <property type="entry name" value="WH_DNA-bd_sf"/>
</dbReference>
<dbReference type="Proteomes" id="UP000242502">
    <property type="component" value="Unassembled WGS sequence"/>
</dbReference>
<dbReference type="GO" id="GO:0006351">
    <property type="term" value="P:DNA-templated transcription"/>
    <property type="evidence" value="ECO:0007669"/>
    <property type="project" value="TreeGrafter"/>
</dbReference>
<sequence>MNRLPPLNSLKSFEAAARQGSFLAAAEELFVTPSAISHQLKSLEAFLGLELFIRQTRRIVLTHAGKEYYQSVQRALLEIDRATQKLVSKHQSGELHLSVTPAFLTRWLLPRMNSFHEANPDITLEISSTTGLIDFKTANTDMAVYFGDGNWPGIEIHFLRNYRQVPVCSPNLLKSGSIHQPEDLLKHTLLYVSKRRDEWTKWFQQVDTPFKETKQGVYFSSGALTTSAAISGLGIALADIGFISEEMIAGQLIVPIEICLETNKAFYLVYQKNRVMTYAMKTFQDWLMEAMAKDIGSSDNA</sequence>
<dbReference type="SUPFAM" id="SSF46785">
    <property type="entry name" value="Winged helix' DNA-binding domain"/>
    <property type="match status" value="1"/>
</dbReference>
<proteinExistence type="inferred from homology"/>
<evidence type="ECO:0000256" key="4">
    <source>
        <dbReference type="ARBA" id="ARBA00023163"/>
    </source>
</evidence>
<dbReference type="PANTHER" id="PTHR30537">
    <property type="entry name" value="HTH-TYPE TRANSCRIPTIONAL REGULATOR"/>
    <property type="match status" value="1"/>
</dbReference>
<dbReference type="NCBIfam" id="NF008352">
    <property type="entry name" value="PRK11139.1"/>
    <property type="match status" value="1"/>
</dbReference>
<dbReference type="FunFam" id="1.10.10.10:FF:000038">
    <property type="entry name" value="Glycine cleavage system transcriptional activator"/>
    <property type="match status" value="1"/>
</dbReference>